<reference evidence="2" key="1">
    <citation type="journal article" date="2020" name="Nature">
        <title>Giant virus diversity and host interactions through global metagenomics.</title>
        <authorList>
            <person name="Schulz F."/>
            <person name="Roux S."/>
            <person name="Paez-Espino D."/>
            <person name="Jungbluth S."/>
            <person name="Walsh D.A."/>
            <person name="Denef V.J."/>
            <person name="McMahon K.D."/>
            <person name="Konstantinidis K.T."/>
            <person name="Eloe-Fadrosh E.A."/>
            <person name="Kyrpides N.C."/>
            <person name="Woyke T."/>
        </authorList>
    </citation>
    <scope>NUCLEOTIDE SEQUENCE</scope>
    <source>
        <strain evidence="2">GVMAG-S-ERX555965-48</strain>
    </source>
</reference>
<evidence type="ECO:0000256" key="1">
    <source>
        <dbReference type="SAM" id="Coils"/>
    </source>
</evidence>
<sequence length="172" mass="20395">MELTHEYCNEIIDLFNNDDDESMNKIINILSEFQEKYNNISTLNEVIFRKDTKQIFNLLLNTIASEKALEEMDKVWEENFSNIQPTSDNLKEKMDYLDFTYNVKYVHDNIDNVNLKNPDNHFQNKCNNVINYLKQGENDMKELSNSMKELTNKLKELHNTLTKKEDVNNESV</sequence>
<feature type="coiled-coil region" evidence="1">
    <location>
        <begin position="133"/>
        <end position="167"/>
    </location>
</feature>
<evidence type="ECO:0000313" key="2">
    <source>
        <dbReference type="EMBL" id="QHS84282.1"/>
    </source>
</evidence>
<accession>A0A6C0AWX3</accession>
<name>A0A6C0AWX3_9ZZZZ</name>
<protein>
    <submittedName>
        <fullName evidence="2">Uncharacterized protein</fullName>
    </submittedName>
</protein>
<dbReference type="EMBL" id="MN738777">
    <property type="protein sequence ID" value="QHS84282.1"/>
    <property type="molecule type" value="Genomic_DNA"/>
</dbReference>
<keyword evidence="1" id="KW-0175">Coiled coil</keyword>
<proteinExistence type="predicted"/>
<organism evidence="2">
    <name type="scientific">viral metagenome</name>
    <dbReference type="NCBI Taxonomy" id="1070528"/>
    <lineage>
        <taxon>unclassified sequences</taxon>
        <taxon>metagenomes</taxon>
        <taxon>organismal metagenomes</taxon>
    </lineage>
</organism>
<dbReference type="AlphaFoldDB" id="A0A6C0AWX3"/>